<dbReference type="Pfam" id="PF04754">
    <property type="entry name" value="Transposase_31"/>
    <property type="match status" value="1"/>
</dbReference>
<dbReference type="GO" id="GO:0006310">
    <property type="term" value="P:DNA recombination"/>
    <property type="evidence" value="ECO:0007669"/>
    <property type="project" value="TreeGrafter"/>
</dbReference>
<protein>
    <recommendedName>
        <fullName evidence="1">Transposase (putative) YhgA-like domain-containing protein</fullName>
    </recommendedName>
</protein>
<feature type="domain" description="Transposase (putative) YhgA-like" evidence="1">
    <location>
        <begin position="57"/>
        <end position="131"/>
    </location>
</feature>
<evidence type="ECO:0000313" key="3">
    <source>
        <dbReference type="Proteomes" id="UP000323594"/>
    </source>
</evidence>
<dbReference type="InterPro" id="IPR051699">
    <property type="entry name" value="Rpn/YhgA-like_nuclease"/>
</dbReference>
<dbReference type="InterPro" id="IPR006842">
    <property type="entry name" value="Transposase_31"/>
</dbReference>
<gene>
    <name evidence="2" type="ORF">FUT82_12365</name>
</gene>
<name>A0AAE6M8A7_TREPH</name>
<dbReference type="GO" id="GO:1990238">
    <property type="term" value="F:double-stranded DNA endonuclease activity"/>
    <property type="evidence" value="ECO:0007669"/>
    <property type="project" value="TreeGrafter"/>
</dbReference>
<dbReference type="PANTHER" id="PTHR34611:SF2">
    <property type="entry name" value="INACTIVE RECOMBINATION-PROMOTING NUCLEASE-LIKE PROTEIN RPNE-RELATED"/>
    <property type="match status" value="1"/>
</dbReference>
<organism evidence="2 3">
    <name type="scientific">Treponema phagedenis</name>
    <dbReference type="NCBI Taxonomy" id="162"/>
    <lineage>
        <taxon>Bacteria</taxon>
        <taxon>Pseudomonadati</taxon>
        <taxon>Spirochaetota</taxon>
        <taxon>Spirochaetia</taxon>
        <taxon>Spirochaetales</taxon>
        <taxon>Treponemataceae</taxon>
        <taxon>Treponema</taxon>
    </lineage>
</organism>
<evidence type="ECO:0000259" key="1">
    <source>
        <dbReference type="Pfam" id="PF04754"/>
    </source>
</evidence>
<dbReference type="EMBL" id="CP042817">
    <property type="protein sequence ID" value="QEJ98715.1"/>
    <property type="molecule type" value="Genomic_DNA"/>
</dbReference>
<reference evidence="2 3" key="1">
    <citation type="submission" date="2019-08" db="EMBL/GenBank/DDBJ databases">
        <authorList>
            <person name="Kuhnert P."/>
        </authorList>
    </citation>
    <scope>NUCLEOTIDE SEQUENCE [LARGE SCALE GENOMIC DNA]</scope>
    <source>
        <strain evidence="2 3">B36.5</strain>
    </source>
</reference>
<evidence type="ECO:0000313" key="2">
    <source>
        <dbReference type="EMBL" id="QEJ98715.1"/>
    </source>
</evidence>
<dbReference type="AlphaFoldDB" id="A0AAE6M8A7"/>
<dbReference type="PANTHER" id="PTHR34611">
    <property type="match status" value="1"/>
</dbReference>
<accession>A0AAE6M8A7</accession>
<proteinExistence type="predicted"/>
<sequence>MCLLIYLEKEKKEKKRFLELYNALFNENLTDTKALENVRLGTPFYSTVINDLAYLVEGKLFVFIEHQSTISELIILRVLVYLILTIQKVLKAPNWFARKMKKFPKPVFFVFYNGKENFPLESKLQLSDFFIEGSDEFSIDLVVKVININYDKGHKILEKSPILKDYAFLVKMVNEKGFDKAIDKCLELGVLKGYLEENIMEVKNMLKWEYDYDMDIAVQRAEAEAIGLEKGEAIGLEKGSYQKAIETAKNALKMGLSVDQISILTGLSTDEIEAL</sequence>
<dbReference type="Proteomes" id="UP000323594">
    <property type="component" value="Chromosome"/>
</dbReference>